<keyword evidence="1" id="KW-0732">Signal</keyword>
<sequence length="167" mass="18198">MTLLSTFLASTLLLLQSAGGAPAVKIAPEAVLENAQPAIQGQVRVRQSVVIRISPPAPAESDRALAEVPRRKMNARYQEERVDGCVRIESIAGSKPLANNRLLLFMRDRGILTISLDRVCSAQSFYSGFYVERNGDGMLCPGRDKLRSRNGMECEVGGLGRLVAIRD</sequence>
<dbReference type="STRING" id="645517.A6F65_01414"/>
<gene>
    <name evidence="2" type="ORF">A6F65_01414</name>
</gene>
<feature type="signal peptide" evidence="1">
    <location>
        <begin position="1"/>
        <end position="23"/>
    </location>
</feature>
<dbReference type="OrthoDB" id="7596012at2"/>
<evidence type="ECO:0000313" key="2">
    <source>
        <dbReference type="EMBL" id="ANU07719.1"/>
    </source>
</evidence>
<proteinExistence type="predicted"/>
<dbReference type="Proteomes" id="UP000092698">
    <property type="component" value="Chromosome"/>
</dbReference>
<protein>
    <submittedName>
        <fullName evidence="2">Uncharacterized protein</fullName>
    </submittedName>
</protein>
<feature type="chain" id="PRO_5008884447" evidence="1">
    <location>
        <begin position="24"/>
        <end position="167"/>
    </location>
</feature>
<dbReference type="PATRIC" id="fig|645517.4.peg.1408"/>
<dbReference type="RefSeq" id="WP_067787152.1">
    <property type="nucleotide sequence ID" value="NZ_CP016545.1"/>
</dbReference>
<dbReference type="EMBL" id="CP016545">
    <property type="protein sequence ID" value="ANU07719.1"/>
    <property type="molecule type" value="Genomic_DNA"/>
</dbReference>
<keyword evidence="3" id="KW-1185">Reference proteome</keyword>
<organism evidence="2 3">
    <name type="scientific">Paraurantiacibacter namhicola</name>
    <dbReference type="NCBI Taxonomy" id="645517"/>
    <lineage>
        <taxon>Bacteria</taxon>
        <taxon>Pseudomonadati</taxon>
        <taxon>Pseudomonadota</taxon>
        <taxon>Alphaproteobacteria</taxon>
        <taxon>Sphingomonadales</taxon>
        <taxon>Erythrobacteraceae</taxon>
        <taxon>Paraurantiacibacter</taxon>
    </lineage>
</organism>
<dbReference type="KEGG" id="anh:A6F65_01414"/>
<accession>A0A1C7D8B7</accession>
<dbReference type="AlphaFoldDB" id="A0A1C7D8B7"/>
<reference evidence="2 3" key="1">
    <citation type="submission" date="2016-07" db="EMBL/GenBank/DDBJ databases">
        <title>Complete genome sequence of Altererythrobacter namhicola JCM 16345T, containing esterase-encoding genes.</title>
        <authorList>
            <person name="Cheng H."/>
            <person name="Wu Y.-H."/>
            <person name="Jian S.-L."/>
            <person name="Huo Y.-Y."/>
            <person name="Wang C.-S."/>
            <person name="Xu X.-W."/>
        </authorList>
    </citation>
    <scope>NUCLEOTIDE SEQUENCE [LARGE SCALE GENOMIC DNA]</scope>
    <source>
        <strain evidence="2 3">JCM 16345</strain>
    </source>
</reference>
<evidence type="ECO:0000313" key="3">
    <source>
        <dbReference type="Proteomes" id="UP000092698"/>
    </source>
</evidence>
<name>A0A1C7D8B7_9SPHN</name>
<evidence type="ECO:0000256" key="1">
    <source>
        <dbReference type="SAM" id="SignalP"/>
    </source>
</evidence>